<keyword evidence="7" id="KW-0902">Two-component regulatory system</keyword>
<gene>
    <name evidence="11" type="ORF">ACF05T_30725</name>
</gene>
<dbReference type="RefSeq" id="WP_391937253.1">
    <property type="nucleotide sequence ID" value="NZ_JBIBSM010000021.1"/>
</dbReference>
<evidence type="ECO:0000256" key="8">
    <source>
        <dbReference type="ARBA" id="ARBA00023136"/>
    </source>
</evidence>
<dbReference type="Pfam" id="PF07730">
    <property type="entry name" value="HisKA_3"/>
    <property type="match status" value="1"/>
</dbReference>
<keyword evidence="2" id="KW-1003">Cell membrane</keyword>
<protein>
    <submittedName>
        <fullName evidence="11">Sensor histidine kinase</fullName>
    </submittedName>
</protein>
<dbReference type="SMART" id="SM00387">
    <property type="entry name" value="HATPase_c"/>
    <property type="match status" value="1"/>
</dbReference>
<keyword evidence="4" id="KW-0812">Transmembrane</keyword>
<dbReference type="Pfam" id="PF02518">
    <property type="entry name" value="HATPase_c"/>
    <property type="match status" value="1"/>
</dbReference>
<name>A0ABW6YKL4_9ACTN</name>
<keyword evidence="8" id="KW-0472">Membrane</keyword>
<evidence type="ECO:0000256" key="6">
    <source>
        <dbReference type="ARBA" id="ARBA00022989"/>
    </source>
</evidence>
<comment type="caution">
    <text evidence="11">The sequence shown here is derived from an EMBL/GenBank/DDBJ whole genome shotgun (WGS) entry which is preliminary data.</text>
</comment>
<dbReference type="GO" id="GO:0016301">
    <property type="term" value="F:kinase activity"/>
    <property type="evidence" value="ECO:0007669"/>
    <property type="project" value="UniProtKB-KW"/>
</dbReference>
<dbReference type="CDD" id="cd16917">
    <property type="entry name" value="HATPase_UhpB-NarQ-NarX-like"/>
    <property type="match status" value="1"/>
</dbReference>
<dbReference type="InterPro" id="IPR011712">
    <property type="entry name" value="Sig_transdc_His_kin_sub3_dim/P"/>
</dbReference>
<dbReference type="EMBL" id="JBIBSM010000021">
    <property type="protein sequence ID" value="MFF8280415.1"/>
    <property type="molecule type" value="Genomic_DNA"/>
</dbReference>
<evidence type="ECO:0000256" key="9">
    <source>
        <dbReference type="SAM" id="MobiDB-lite"/>
    </source>
</evidence>
<organism evidence="11 12">
    <name type="scientific">Streptomyces lateritius</name>
    <dbReference type="NCBI Taxonomy" id="67313"/>
    <lineage>
        <taxon>Bacteria</taxon>
        <taxon>Bacillati</taxon>
        <taxon>Actinomycetota</taxon>
        <taxon>Actinomycetes</taxon>
        <taxon>Kitasatosporales</taxon>
        <taxon>Streptomycetaceae</taxon>
        <taxon>Streptomyces</taxon>
    </lineage>
</organism>
<accession>A0ABW6YKL4</accession>
<evidence type="ECO:0000256" key="1">
    <source>
        <dbReference type="ARBA" id="ARBA00004651"/>
    </source>
</evidence>
<evidence type="ECO:0000256" key="3">
    <source>
        <dbReference type="ARBA" id="ARBA00022679"/>
    </source>
</evidence>
<evidence type="ECO:0000313" key="11">
    <source>
        <dbReference type="EMBL" id="MFF8280415.1"/>
    </source>
</evidence>
<dbReference type="Gene3D" id="3.30.565.10">
    <property type="entry name" value="Histidine kinase-like ATPase, C-terminal domain"/>
    <property type="match status" value="1"/>
</dbReference>
<keyword evidence="3" id="KW-0808">Transferase</keyword>
<dbReference type="Proteomes" id="UP001603013">
    <property type="component" value="Unassembled WGS sequence"/>
</dbReference>
<comment type="subcellular location">
    <subcellularLocation>
        <location evidence="1">Cell membrane</location>
        <topology evidence="1">Multi-pass membrane protein</topology>
    </subcellularLocation>
</comment>
<dbReference type="Gene3D" id="1.20.5.1930">
    <property type="match status" value="1"/>
</dbReference>
<dbReference type="InterPro" id="IPR036890">
    <property type="entry name" value="HATPase_C_sf"/>
</dbReference>
<evidence type="ECO:0000256" key="2">
    <source>
        <dbReference type="ARBA" id="ARBA00022475"/>
    </source>
</evidence>
<evidence type="ECO:0000256" key="7">
    <source>
        <dbReference type="ARBA" id="ARBA00023012"/>
    </source>
</evidence>
<dbReference type="PANTHER" id="PTHR24421">
    <property type="entry name" value="NITRATE/NITRITE SENSOR PROTEIN NARX-RELATED"/>
    <property type="match status" value="1"/>
</dbReference>
<keyword evidence="6" id="KW-1133">Transmembrane helix</keyword>
<feature type="domain" description="Histidine kinase/HSP90-like ATPase" evidence="10">
    <location>
        <begin position="277"/>
        <end position="367"/>
    </location>
</feature>
<evidence type="ECO:0000313" key="12">
    <source>
        <dbReference type="Proteomes" id="UP001603013"/>
    </source>
</evidence>
<feature type="region of interest" description="Disordered" evidence="9">
    <location>
        <begin position="25"/>
        <end position="53"/>
    </location>
</feature>
<dbReference type="PANTHER" id="PTHR24421:SF37">
    <property type="entry name" value="SENSOR HISTIDINE KINASE NARS"/>
    <property type="match status" value="1"/>
</dbReference>
<dbReference type="InterPro" id="IPR003594">
    <property type="entry name" value="HATPase_dom"/>
</dbReference>
<keyword evidence="12" id="KW-1185">Reference proteome</keyword>
<proteinExistence type="predicted"/>
<evidence type="ECO:0000259" key="10">
    <source>
        <dbReference type="SMART" id="SM00387"/>
    </source>
</evidence>
<reference evidence="11 12" key="1">
    <citation type="submission" date="2024-10" db="EMBL/GenBank/DDBJ databases">
        <title>The Natural Products Discovery Center: Release of the First 8490 Sequenced Strains for Exploring Actinobacteria Biosynthetic Diversity.</title>
        <authorList>
            <person name="Kalkreuter E."/>
            <person name="Kautsar S.A."/>
            <person name="Yang D."/>
            <person name="Bader C.D."/>
            <person name="Teijaro C.N."/>
            <person name="Fluegel L."/>
            <person name="Davis C.M."/>
            <person name="Simpson J.R."/>
            <person name="Lauterbach L."/>
            <person name="Steele A.D."/>
            <person name="Gui C."/>
            <person name="Meng S."/>
            <person name="Li G."/>
            <person name="Viehrig K."/>
            <person name="Ye F."/>
            <person name="Su P."/>
            <person name="Kiefer A.F."/>
            <person name="Nichols A."/>
            <person name="Cepeda A.J."/>
            <person name="Yan W."/>
            <person name="Fan B."/>
            <person name="Jiang Y."/>
            <person name="Adhikari A."/>
            <person name="Zheng C.-J."/>
            <person name="Schuster L."/>
            <person name="Cowan T.M."/>
            <person name="Smanski M.J."/>
            <person name="Chevrette M.G."/>
            <person name="De Carvalho L.P.S."/>
            <person name="Shen B."/>
        </authorList>
    </citation>
    <scope>NUCLEOTIDE SEQUENCE [LARGE SCALE GENOMIC DNA]</scope>
    <source>
        <strain evidence="11 12">NPDC015755</strain>
    </source>
</reference>
<evidence type="ECO:0000256" key="5">
    <source>
        <dbReference type="ARBA" id="ARBA00022777"/>
    </source>
</evidence>
<sequence length="369" mass="40449">MNSSTVTVMGSDFREALHAGLLRAAPRMTQPRADDRRHPSAPPGARRTADSATAGPVLWTWETEAILERFEERLPSALLPAEAEVPELRATLVAFARAVLLRVGELDRPDTTAATPPCEPFAAAPHQLVAAGSLLFECGLLHLLEGGAPRRAATLARKLGDTLRGADREFWHGDEGRADCRRLARQLHDELGGALTAARRGIDLATREPQAGARHLADAGRALDEACQETRALVHDLRHRARHPTLREALDGFLAGARPTARVSVRMTGNEAQVPERHRQEVFFVLREALRNSLQHATPEHIEVRVRTTRRWLYAKVENTGPTPAPAPPGNGLRSMAERMEDLGGRLRVSTPDTGGTRVEIHLPLPSRR</sequence>
<dbReference type="SUPFAM" id="SSF55874">
    <property type="entry name" value="ATPase domain of HSP90 chaperone/DNA topoisomerase II/histidine kinase"/>
    <property type="match status" value="1"/>
</dbReference>
<dbReference type="InterPro" id="IPR050482">
    <property type="entry name" value="Sensor_HK_TwoCompSys"/>
</dbReference>
<keyword evidence="5 11" id="KW-0418">Kinase</keyword>
<evidence type="ECO:0000256" key="4">
    <source>
        <dbReference type="ARBA" id="ARBA00022692"/>
    </source>
</evidence>